<reference evidence="7" key="1">
    <citation type="journal article" date="2014" name="Proc. Natl. Acad. Sci. U.S.A.">
        <title>Extensive sampling of basidiomycete genomes demonstrates inadequacy of the white-rot/brown-rot paradigm for wood decay fungi.</title>
        <authorList>
            <person name="Riley R."/>
            <person name="Salamov A.A."/>
            <person name="Brown D.W."/>
            <person name="Nagy L.G."/>
            <person name="Floudas D."/>
            <person name="Held B.W."/>
            <person name="Levasseur A."/>
            <person name="Lombard V."/>
            <person name="Morin E."/>
            <person name="Otillar R."/>
            <person name="Lindquist E.A."/>
            <person name="Sun H."/>
            <person name="LaButti K.M."/>
            <person name="Schmutz J."/>
            <person name="Jabbour D."/>
            <person name="Luo H."/>
            <person name="Baker S.E."/>
            <person name="Pisabarro A.G."/>
            <person name="Walton J.D."/>
            <person name="Blanchette R.A."/>
            <person name="Henrissat B."/>
            <person name="Martin F."/>
            <person name="Cullen D."/>
            <person name="Hibbett D.S."/>
            <person name="Grigoriev I.V."/>
        </authorList>
    </citation>
    <scope>NUCLEOTIDE SEQUENCE [LARGE SCALE GENOMIC DNA]</scope>
    <source>
        <strain evidence="7">FD-172 SS1</strain>
    </source>
</reference>
<feature type="domain" description="MYND-type" evidence="5">
    <location>
        <begin position="129"/>
        <end position="169"/>
    </location>
</feature>
<evidence type="ECO:0000256" key="2">
    <source>
        <dbReference type="ARBA" id="ARBA00022771"/>
    </source>
</evidence>
<name>A0A067M1E6_BOTB1</name>
<evidence type="ECO:0000256" key="1">
    <source>
        <dbReference type="ARBA" id="ARBA00022723"/>
    </source>
</evidence>
<keyword evidence="2 4" id="KW-0863">Zinc-finger</keyword>
<dbReference type="AlphaFoldDB" id="A0A067M1E6"/>
<evidence type="ECO:0000313" key="6">
    <source>
        <dbReference type="EMBL" id="KDQ08530.1"/>
    </source>
</evidence>
<keyword evidence="1" id="KW-0479">Metal-binding</keyword>
<evidence type="ECO:0000313" key="7">
    <source>
        <dbReference type="Proteomes" id="UP000027195"/>
    </source>
</evidence>
<dbReference type="OrthoDB" id="265717at2759"/>
<dbReference type="EMBL" id="KL198089">
    <property type="protein sequence ID" value="KDQ08530.1"/>
    <property type="molecule type" value="Genomic_DNA"/>
</dbReference>
<gene>
    <name evidence="6" type="ORF">BOTBODRAFT_69707</name>
</gene>
<dbReference type="Proteomes" id="UP000027195">
    <property type="component" value="Unassembled WGS sequence"/>
</dbReference>
<accession>A0A067M1E6</accession>
<sequence>MLSLKDSAVFFQAGDFPMDGGHWCFVGEITSADFFIRPRVIVSDAKSDQTGIVVMWYLDRDLRREAEKLFDQCEVGHTIFILDAAPHGFLDGTSGYRLEGLTEAKIVPASYSKLLKLEKDLRSPSTTCSNNCTGDSTKSLRKCSGCKVATYDSEVCQAEHWKNGHKMDCRAYQDLRQVLEMEDKFENPREAIAFH</sequence>
<proteinExistence type="predicted"/>
<dbReference type="HOGENOM" id="CLU_076139_2_0_1"/>
<organism evidence="6 7">
    <name type="scientific">Botryobasidium botryosum (strain FD-172 SS1)</name>
    <dbReference type="NCBI Taxonomy" id="930990"/>
    <lineage>
        <taxon>Eukaryota</taxon>
        <taxon>Fungi</taxon>
        <taxon>Dikarya</taxon>
        <taxon>Basidiomycota</taxon>
        <taxon>Agaricomycotina</taxon>
        <taxon>Agaricomycetes</taxon>
        <taxon>Cantharellales</taxon>
        <taxon>Botryobasidiaceae</taxon>
        <taxon>Botryobasidium</taxon>
    </lineage>
</organism>
<dbReference type="Pfam" id="PF01753">
    <property type="entry name" value="zf-MYND"/>
    <property type="match status" value="1"/>
</dbReference>
<evidence type="ECO:0000259" key="5">
    <source>
        <dbReference type="PROSITE" id="PS50865"/>
    </source>
</evidence>
<evidence type="ECO:0000256" key="3">
    <source>
        <dbReference type="ARBA" id="ARBA00022833"/>
    </source>
</evidence>
<dbReference type="InterPro" id="IPR002893">
    <property type="entry name" value="Znf_MYND"/>
</dbReference>
<dbReference type="STRING" id="930990.A0A067M1E6"/>
<dbReference type="PROSITE" id="PS50865">
    <property type="entry name" value="ZF_MYND_2"/>
    <property type="match status" value="1"/>
</dbReference>
<keyword evidence="3" id="KW-0862">Zinc</keyword>
<protein>
    <recommendedName>
        <fullName evidence="5">MYND-type domain-containing protein</fullName>
    </recommendedName>
</protein>
<dbReference type="InParanoid" id="A0A067M1E6"/>
<dbReference type="Gene3D" id="6.10.140.2220">
    <property type="match status" value="1"/>
</dbReference>
<evidence type="ECO:0000256" key="4">
    <source>
        <dbReference type="PROSITE-ProRule" id="PRU00134"/>
    </source>
</evidence>
<dbReference type="SUPFAM" id="SSF144232">
    <property type="entry name" value="HIT/MYND zinc finger-like"/>
    <property type="match status" value="1"/>
</dbReference>
<dbReference type="GO" id="GO:0008270">
    <property type="term" value="F:zinc ion binding"/>
    <property type="evidence" value="ECO:0007669"/>
    <property type="project" value="UniProtKB-KW"/>
</dbReference>
<keyword evidence="7" id="KW-1185">Reference proteome</keyword>